<dbReference type="Proteomes" id="UP000683422">
    <property type="component" value="Segment"/>
</dbReference>
<evidence type="ECO:0000313" key="2">
    <source>
        <dbReference type="Proteomes" id="UP000683422"/>
    </source>
</evidence>
<protein>
    <submittedName>
        <fullName evidence="1">Uncharacterized protein</fullName>
    </submittedName>
</protein>
<accession>A0A8F2D9G0</accession>
<organism evidence="1 2">
    <name type="scientific">Gordonia phage VanLee</name>
    <dbReference type="NCBI Taxonomy" id="2845816"/>
    <lineage>
        <taxon>Viruses</taxon>
        <taxon>Duplodnaviria</taxon>
        <taxon>Heunggongvirae</taxon>
        <taxon>Uroviricota</taxon>
        <taxon>Caudoviricetes</taxon>
        <taxon>Kruegerviridae</taxon>
        <taxon>Vanleevirus</taxon>
        <taxon>Vanleevirus vanlee</taxon>
    </lineage>
</organism>
<reference evidence="1" key="1">
    <citation type="submission" date="2021-04" db="EMBL/GenBank/DDBJ databases">
        <authorList>
            <person name="Barnhill K.B."/>
            <person name="Biggs A.M."/>
            <person name="Bland J."/>
            <person name="Choudhary H.M."/>
            <person name="Crogan R.E."/>
            <person name="Finocchiaro A.B."/>
            <person name="Franco V."/>
            <person name="Fuller T.A."/>
            <person name="Hanwacker C.G."/>
            <person name="Howard Z.E."/>
            <person name="Iqbal M."/>
            <person name="Mathew A.M."/>
            <person name="Miller S."/>
            <person name="Padhye S."/>
            <person name="Rainey E."/>
            <person name="Rodriguez A."/>
            <person name="Stewart E."/>
            <person name="Otero L.A."/>
            <person name="Chase M.A."/>
            <person name="Pollenz R.S."/>
            <person name="Garlena R.A."/>
            <person name="Russell D.A."/>
            <person name="Jacobs-Sera D."/>
            <person name="Hatfull G.F."/>
        </authorList>
    </citation>
    <scope>NUCLEOTIDE SEQUENCE</scope>
</reference>
<name>A0A8F2D9G0_9CAUD</name>
<proteinExistence type="predicted"/>
<dbReference type="RefSeq" id="YP_010755823.1">
    <property type="nucleotide sequence ID" value="NC_073474.1"/>
</dbReference>
<evidence type="ECO:0000313" key="1">
    <source>
        <dbReference type="EMBL" id="QWS68199.1"/>
    </source>
</evidence>
<keyword evidence="2" id="KW-1185">Reference proteome</keyword>
<gene>
    <name evidence="1" type="primary">82</name>
    <name evidence="1" type="ORF">SEA_VANLEE_82</name>
</gene>
<dbReference type="EMBL" id="MZ028627">
    <property type="protein sequence ID" value="QWS68199.1"/>
    <property type="molecule type" value="Genomic_DNA"/>
</dbReference>
<dbReference type="GeneID" id="80020494"/>
<sequence length="189" mass="20317">MSETYACCTCCPDDDPAWHEENGRDTHTAPCSLCDRTPAPTVSVDDANRVLAEERTTHEKTAADLAAAQAWAAWFAAAYADTAETLMWTEEALGLRKVDVEIANAQRDLAQAAVTRVRDLHRTVDSYLDATDGCHCDDHDLFETGDGIVCRTCTDEDGGPAKVCAECSDDDGSAVDAPCATIRLLDGES</sequence>
<dbReference type="KEGG" id="vg:80020494"/>